<reference evidence="14 15" key="1">
    <citation type="submission" date="2017-04" db="EMBL/GenBank/DDBJ databases">
        <authorList>
            <person name="Afonso C.L."/>
            <person name="Miller P.J."/>
            <person name="Scott M.A."/>
            <person name="Spackman E."/>
            <person name="Goraichik I."/>
            <person name="Dimitrov K.M."/>
            <person name="Suarez D.L."/>
            <person name="Swayne D.E."/>
        </authorList>
    </citation>
    <scope>NUCLEOTIDE SEQUENCE [LARGE SCALE GENOMIC DNA]</scope>
    <source>
        <strain evidence="14 15">DSM 3385</strain>
    </source>
</reference>
<dbReference type="Pfam" id="PF02547">
    <property type="entry name" value="Queuosine_synth"/>
    <property type="match status" value="1"/>
</dbReference>
<dbReference type="Gene3D" id="2.40.10.240">
    <property type="entry name" value="QueA-like"/>
    <property type="match status" value="1"/>
</dbReference>
<dbReference type="GO" id="GO:0008616">
    <property type="term" value="P:tRNA queuosine(34) biosynthetic process"/>
    <property type="evidence" value="ECO:0007669"/>
    <property type="project" value="UniProtKB-UniRule"/>
</dbReference>
<name>A0A1W2C374_9BACT</name>
<dbReference type="PANTHER" id="PTHR30307">
    <property type="entry name" value="S-ADENOSYLMETHIONINE:TRNA RIBOSYLTRANSFERASE-ISOMERASE"/>
    <property type="match status" value="1"/>
</dbReference>
<comment type="subcellular location">
    <subcellularLocation>
        <location evidence="1 13">Cytoplasm</location>
    </subcellularLocation>
</comment>
<keyword evidence="15" id="KW-1185">Reference proteome</keyword>
<evidence type="ECO:0000256" key="3">
    <source>
        <dbReference type="ARBA" id="ARBA00011245"/>
    </source>
</evidence>
<dbReference type="OrthoDB" id="9805933at2"/>
<dbReference type="HAMAP" id="MF_00113">
    <property type="entry name" value="QueA"/>
    <property type="match status" value="1"/>
</dbReference>
<dbReference type="PANTHER" id="PTHR30307:SF0">
    <property type="entry name" value="S-ADENOSYLMETHIONINE:TRNA RIBOSYLTRANSFERASE-ISOMERASE"/>
    <property type="match status" value="1"/>
</dbReference>
<evidence type="ECO:0000256" key="7">
    <source>
        <dbReference type="ARBA" id="ARBA00022785"/>
    </source>
</evidence>
<protein>
    <recommendedName>
        <fullName evidence="11 13">S-adenosylmethionine:tRNA ribosyltransferase-isomerase</fullName>
        <ecNumber evidence="10 13">2.4.99.17</ecNumber>
    </recommendedName>
    <alternativeName>
        <fullName evidence="12 13">Queuosine biosynthesis protein QueA</fullName>
    </alternativeName>
</protein>
<evidence type="ECO:0000256" key="6">
    <source>
        <dbReference type="ARBA" id="ARBA00022691"/>
    </source>
</evidence>
<keyword evidence="4 13" id="KW-0963">Cytoplasm</keyword>
<evidence type="ECO:0000256" key="5">
    <source>
        <dbReference type="ARBA" id="ARBA00022679"/>
    </source>
</evidence>
<dbReference type="UniPathway" id="UPA00392"/>
<dbReference type="GO" id="GO:0005737">
    <property type="term" value="C:cytoplasm"/>
    <property type="evidence" value="ECO:0007669"/>
    <property type="project" value="UniProtKB-SubCell"/>
</dbReference>
<keyword evidence="14" id="KW-0413">Isomerase</keyword>
<dbReference type="EC" id="2.4.99.17" evidence="10 13"/>
<dbReference type="InterPro" id="IPR036100">
    <property type="entry name" value="QueA_sf"/>
</dbReference>
<evidence type="ECO:0000256" key="1">
    <source>
        <dbReference type="ARBA" id="ARBA00004496"/>
    </source>
</evidence>
<dbReference type="GO" id="GO:0051075">
    <property type="term" value="F:S-adenosylmethionine:tRNA ribosyltransferase-isomerase activity"/>
    <property type="evidence" value="ECO:0007669"/>
    <property type="project" value="UniProtKB-EC"/>
</dbReference>
<evidence type="ECO:0000256" key="9">
    <source>
        <dbReference type="ARBA" id="ARBA00061210"/>
    </source>
</evidence>
<evidence type="ECO:0000256" key="8">
    <source>
        <dbReference type="ARBA" id="ARBA00052751"/>
    </source>
</evidence>
<evidence type="ECO:0000256" key="11">
    <source>
        <dbReference type="ARBA" id="ARBA00069325"/>
    </source>
</evidence>
<accession>A0A1W2C374</accession>
<dbReference type="Proteomes" id="UP000192418">
    <property type="component" value="Unassembled WGS sequence"/>
</dbReference>
<dbReference type="FunFam" id="3.40.1780.10:FF:000001">
    <property type="entry name" value="S-adenosylmethionine:tRNA ribosyltransferase-isomerase"/>
    <property type="match status" value="1"/>
</dbReference>
<dbReference type="AlphaFoldDB" id="A0A1W2C374"/>
<evidence type="ECO:0000256" key="10">
    <source>
        <dbReference type="ARBA" id="ARBA00066503"/>
    </source>
</evidence>
<evidence type="ECO:0000256" key="13">
    <source>
        <dbReference type="HAMAP-Rule" id="MF_00113"/>
    </source>
</evidence>
<dbReference type="Gene3D" id="3.40.1780.10">
    <property type="entry name" value="QueA-like"/>
    <property type="match status" value="1"/>
</dbReference>
<evidence type="ECO:0000256" key="2">
    <source>
        <dbReference type="ARBA" id="ARBA00004691"/>
    </source>
</evidence>
<keyword evidence="6 13" id="KW-0949">S-adenosyl-L-methionine</keyword>
<keyword evidence="7 13" id="KW-0671">Queuosine biosynthesis</keyword>
<comment type="pathway">
    <text evidence="2 13">tRNA modification; tRNA-queuosine biosynthesis.</text>
</comment>
<dbReference type="SUPFAM" id="SSF111337">
    <property type="entry name" value="QueA-like"/>
    <property type="match status" value="1"/>
</dbReference>
<dbReference type="EMBL" id="FWXY01000010">
    <property type="protein sequence ID" value="SMC79551.1"/>
    <property type="molecule type" value="Genomic_DNA"/>
</dbReference>
<dbReference type="RefSeq" id="WP_084069300.1">
    <property type="nucleotide sequence ID" value="NZ_FWXY01000010.1"/>
</dbReference>
<dbReference type="STRING" id="1121400.SAMN02746065_110102"/>
<dbReference type="InterPro" id="IPR042118">
    <property type="entry name" value="QueA_dom1"/>
</dbReference>
<proteinExistence type="inferred from homology"/>
<dbReference type="InterPro" id="IPR042119">
    <property type="entry name" value="QueA_dom2"/>
</dbReference>
<evidence type="ECO:0000256" key="4">
    <source>
        <dbReference type="ARBA" id="ARBA00022490"/>
    </source>
</evidence>
<comment type="function">
    <text evidence="13">Transfers and isomerizes the ribose moiety from AdoMet to the 7-aminomethyl group of 7-deazaguanine (preQ1-tRNA) to give epoxyqueuosine (oQ-tRNA).</text>
</comment>
<organism evidence="14 15">
    <name type="scientific">Desulfocicer vacuolatum DSM 3385</name>
    <dbReference type="NCBI Taxonomy" id="1121400"/>
    <lineage>
        <taxon>Bacteria</taxon>
        <taxon>Pseudomonadati</taxon>
        <taxon>Thermodesulfobacteriota</taxon>
        <taxon>Desulfobacteria</taxon>
        <taxon>Desulfobacterales</taxon>
        <taxon>Desulfobacteraceae</taxon>
        <taxon>Desulfocicer</taxon>
    </lineage>
</organism>
<dbReference type="NCBIfam" id="NF001140">
    <property type="entry name" value="PRK00147.1"/>
    <property type="match status" value="1"/>
</dbReference>
<dbReference type="NCBIfam" id="TIGR00113">
    <property type="entry name" value="queA"/>
    <property type="match status" value="1"/>
</dbReference>
<sequence>MYLISDYTYHLPQEQIAQQPMDHRGASKLLHLNRSTGEMSHYSFDHLLSILRPDDLLVINDTRVIPARLKGVKETGGKVEVLIIDYNAGMDCLEENGYFQCECMIRASKSPRRGTRLFLGAGITARVEGADAGLFMVRFFCDTDFRTALDAAGEIPLPPYILRNDTTDHDRDRKNYQTVYAAREGAVAAPTAGLHFTRELMEGLEKKGVEFAKITLHVGHGTFAPVRVEDIRDHQIHSEFFSITRETARRINRAKDENRRIIAVGTTSVRTLEFSAKETGQVTPGSGMCDLYIYPGYQFRVVDAMVTNFHLPESTLLMLVSAFAGRETILKAYREAVEQKYRFFSYGDAMLLE</sequence>
<gene>
    <name evidence="13" type="primary">queA</name>
    <name evidence="14" type="ORF">SAMN02746065_110102</name>
</gene>
<comment type="similarity">
    <text evidence="9 13">Belongs to the QueA family.</text>
</comment>
<evidence type="ECO:0000313" key="14">
    <source>
        <dbReference type="EMBL" id="SMC79551.1"/>
    </source>
</evidence>
<evidence type="ECO:0000313" key="15">
    <source>
        <dbReference type="Proteomes" id="UP000192418"/>
    </source>
</evidence>
<keyword evidence="5 13" id="KW-0808">Transferase</keyword>
<comment type="subunit">
    <text evidence="3 13">Monomer.</text>
</comment>
<evidence type="ECO:0000256" key="12">
    <source>
        <dbReference type="ARBA" id="ARBA00076160"/>
    </source>
</evidence>
<comment type="catalytic activity">
    <reaction evidence="8 13">
        <text>7-aminomethyl-7-carbaguanosine(34) in tRNA + S-adenosyl-L-methionine = epoxyqueuosine(34) in tRNA + adenine + L-methionine + 2 H(+)</text>
        <dbReference type="Rhea" id="RHEA:32155"/>
        <dbReference type="Rhea" id="RHEA-COMP:10342"/>
        <dbReference type="Rhea" id="RHEA-COMP:18582"/>
        <dbReference type="ChEBI" id="CHEBI:15378"/>
        <dbReference type="ChEBI" id="CHEBI:16708"/>
        <dbReference type="ChEBI" id="CHEBI:57844"/>
        <dbReference type="ChEBI" id="CHEBI:59789"/>
        <dbReference type="ChEBI" id="CHEBI:82833"/>
        <dbReference type="ChEBI" id="CHEBI:194443"/>
        <dbReference type="EC" id="2.4.99.17"/>
    </reaction>
</comment>
<dbReference type="InterPro" id="IPR003699">
    <property type="entry name" value="QueA"/>
</dbReference>